<evidence type="ECO:0000256" key="2">
    <source>
        <dbReference type="ARBA" id="ARBA00022692"/>
    </source>
</evidence>
<keyword evidence="3" id="KW-1133">Transmembrane helix</keyword>
<dbReference type="Pfam" id="PF07738">
    <property type="entry name" value="Sad1_UNC"/>
    <property type="match status" value="1"/>
</dbReference>
<gene>
    <name evidence="6" type="ORF">BOTBODRAFT_121837</name>
</gene>
<dbReference type="STRING" id="930990.A0A067M2P4"/>
<evidence type="ECO:0000256" key="1">
    <source>
        <dbReference type="ARBA" id="ARBA00004370"/>
    </source>
</evidence>
<dbReference type="GO" id="GO:0016020">
    <property type="term" value="C:membrane"/>
    <property type="evidence" value="ECO:0007669"/>
    <property type="project" value="UniProtKB-SubCell"/>
</dbReference>
<evidence type="ECO:0000256" key="4">
    <source>
        <dbReference type="ARBA" id="ARBA00023136"/>
    </source>
</evidence>
<dbReference type="HOGENOM" id="CLU_043737_5_0_1"/>
<keyword evidence="4" id="KW-0472">Membrane</keyword>
<sequence length="231" mass="25138">MLKTCAVYEPLLDLSACALASVRGLTSTSLPSRHNFALSTHGASIIQAATTQSYGHAPPINSAFLDFVYVLFPRGVAAPELILQPSNSFPSCWSFAGTKGQVGIQLERKIFIKEVVMHVPNAGLASVMPRRIHIWGLTKRADDEESKAAISDTPTTYAGLAIPGMAPTLLARFEFSRDSSLATQSFSVKTEPHHSYSAIVVEVRSNWGDPRYTCLPRLQVHGIPEESAKER</sequence>
<dbReference type="InParanoid" id="A0A067M2P4"/>
<dbReference type="AlphaFoldDB" id="A0A067M2P4"/>
<dbReference type="Proteomes" id="UP000027195">
    <property type="component" value="Unassembled WGS sequence"/>
</dbReference>
<protein>
    <recommendedName>
        <fullName evidence="5">SUN domain-containing protein</fullName>
    </recommendedName>
</protein>
<reference evidence="7" key="1">
    <citation type="journal article" date="2014" name="Proc. Natl. Acad. Sci. U.S.A.">
        <title>Extensive sampling of basidiomycete genomes demonstrates inadequacy of the white-rot/brown-rot paradigm for wood decay fungi.</title>
        <authorList>
            <person name="Riley R."/>
            <person name="Salamov A.A."/>
            <person name="Brown D.W."/>
            <person name="Nagy L.G."/>
            <person name="Floudas D."/>
            <person name="Held B.W."/>
            <person name="Levasseur A."/>
            <person name="Lombard V."/>
            <person name="Morin E."/>
            <person name="Otillar R."/>
            <person name="Lindquist E.A."/>
            <person name="Sun H."/>
            <person name="LaButti K.M."/>
            <person name="Schmutz J."/>
            <person name="Jabbour D."/>
            <person name="Luo H."/>
            <person name="Baker S.E."/>
            <person name="Pisabarro A.G."/>
            <person name="Walton J.D."/>
            <person name="Blanchette R.A."/>
            <person name="Henrissat B."/>
            <person name="Martin F."/>
            <person name="Cullen D."/>
            <person name="Hibbett D.S."/>
            <person name="Grigoriev I.V."/>
        </authorList>
    </citation>
    <scope>NUCLEOTIDE SEQUENCE [LARGE SCALE GENOMIC DNA]</scope>
    <source>
        <strain evidence="7">FD-172 SS1</strain>
    </source>
</reference>
<evidence type="ECO:0000259" key="5">
    <source>
        <dbReference type="PROSITE" id="PS51469"/>
    </source>
</evidence>
<dbReference type="InterPro" id="IPR045119">
    <property type="entry name" value="SUN1-5"/>
</dbReference>
<keyword evidence="2" id="KW-0812">Transmembrane</keyword>
<keyword evidence="7" id="KW-1185">Reference proteome</keyword>
<dbReference type="PROSITE" id="PS51469">
    <property type="entry name" value="SUN"/>
    <property type="match status" value="1"/>
</dbReference>
<dbReference type="OrthoDB" id="342281at2759"/>
<dbReference type="GO" id="GO:0005635">
    <property type="term" value="C:nuclear envelope"/>
    <property type="evidence" value="ECO:0007669"/>
    <property type="project" value="TreeGrafter"/>
</dbReference>
<feature type="domain" description="SUN" evidence="5">
    <location>
        <begin position="42"/>
        <end position="225"/>
    </location>
</feature>
<evidence type="ECO:0000313" key="6">
    <source>
        <dbReference type="EMBL" id="KDQ06157.1"/>
    </source>
</evidence>
<organism evidence="6 7">
    <name type="scientific">Botryobasidium botryosum (strain FD-172 SS1)</name>
    <dbReference type="NCBI Taxonomy" id="930990"/>
    <lineage>
        <taxon>Eukaryota</taxon>
        <taxon>Fungi</taxon>
        <taxon>Dikarya</taxon>
        <taxon>Basidiomycota</taxon>
        <taxon>Agaricomycotina</taxon>
        <taxon>Agaricomycetes</taxon>
        <taxon>Cantharellales</taxon>
        <taxon>Botryobasidiaceae</taxon>
        <taxon>Botryobasidium</taxon>
    </lineage>
</organism>
<dbReference type="EMBL" id="KL198152">
    <property type="protein sequence ID" value="KDQ06157.1"/>
    <property type="molecule type" value="Genomic_DNA"/>
</dbReference>
<evidence type="ECO:0000313" key="7">
    <source>
        <dbReference type="Proteomes" id="UP000027195"/>
    </source>
</evidence>
<proteinExistence type="predicted"/>
<dbReference type="GO" id="GO:0043495">
    <property type="term" value="F:protein-membrane adaptor activity"/>
    <property type="evidence" value="ECO:0007669"/>
    <property type="project" value="TreeGrafter"/>
</dbReference>
<dbReference type="PANTHER" id="PTHR12911">
    <property type="entry name" value="SAD1/UNC-84-LIKE PROTEIN-RELATED"/>
    <property type="match status" value="1"/>
</dbReference>
<comment type="subcellular location">
    <subcellularLocation>
        <location evidence="1">Membrane</location>
    </subcellularLocation>
</comment>
<accession>A0A067M2P4</accession>
<dbReference type="PANTHER" id="PTHR12911:SF8">
    <property type="entry name" value="KLAROID PROTEIN-RELATED"/>
    <property type="match status" value="1"/>
</dbReference>
<dbReference type="Gene3D" id="2.60.120.260">
    <property type="entry name" value="Galactose-binding domain-like"/>
    <property type="match status" value="1"/>
</dbReference>
<dbReference type="InterPro" id="IPR012919">
    <property type="entry name" value="SUN_dom"/>
</dbReference>
<evidence type="ECO:0000256" key="3">
    <source>
        <dbReference type="ARBA" id="ARBA00022989"/>
    </source>
</evidence>
<name>A0A067M2P4_BOTB1</name>